<dbReference type="InterPro" id="IPR013766">
    <property type="entry name" value="Thioredoxin_domain"/>
</dbReference>
<accession>A0A815E8K8</accession>
<gene>
    <name evidence="5" type="ORF">RFH988_LOCUS30096</name>
</gene>
<dbReference type="GO" id="GO:0016209">
    <property type="term" value="F:antioxidant activity"/>
    <property type="evidence" value="ECO:0007669"/>
    <property type="project" value="InterPro"/>
</dbReference>
<keyword evidence="2" id="KW-0676">Redox-active center</keyword>
<evidence type="ECO:0000256" key="2">
    <source>
        <dbReference type="ARBA" id="ARBA00023284"/>
    </source>
</evidence>
<organism evidence="5 6">
    <name type="scientific">Rotaria sordida</name>
    <dbReference type="NCBI Taxonomy" id="392033"/>
    <lineage>
        <taxon>Eukaryota</taxon>
        <taxon>Metazoa</taxon>
        <taxon>Spiralia</taxon>
        <taxon>Gnathifera</taxon>
        <taxon>Rotifera</taxon>
        <taxon>Eurotatoria</taxon>
        <taxon>Bdelloidea</taxon>
        <taxon>Philodinida</taxon>
        <taxon>Philodinidae</taxon>
        <taxon>Rotaria</taxon>
    </lineage>
</organism>
<comment type="caution">
    <text evidence="5">The sequence shown here is derived from an EMBL/GenBank/DDBJ whole genome shotgun (WGS) entry which is preliminary data.</text>
</comment>
<dbReference type="AlphaFoldDB" id="A0A815E8K8"/>
<feature type="domain" description="Thioredoxin" evidence="4">
    <location>
        <begin position="3"/>
        <end position="159"/>
    </location>
</feature>
<name>A0A815E8K8_9BILA</name>
<dbReference type="SUPFAM" id="SSF52833">
    <property type="entry name" value="Thioredoxin-like"/>
    <property type="match status" value="1"/>
</dbReference>
<dbReference type="PANTHER" id="PTHR43110">
    <property type="entry name" value="THIOL PEROXIDASE"/>
    <property type="match status" value="1"/>
</dbReference>
<sequence>MSIQVDQQAPDFTLYNTEKQEVSLKDLISKSNVVLLFFPLAFTGVCTQELCSARDDIKKYEKLNATIIAISVDSLFSLGKFREEQKLPFDLLSDFNKEVSRKYDSLYEDFPLFGLKGVTKRSAFVIDKQGKIKYAEILDDPGKIPDFDKVKQTLENCDKS</sequence>
<dbReference type="PIRSF" id="PIRSF000239">
    <property type="entry name" value="AHPC"/>
    <property type="match status" value="1"/>
</dbReference>
<dbReference type="EMBL" id="CAJNOO010002945">
    <property type="protein sequence ID" value="CAF1308116.1"/>
    <property type="molecule type" value="Genomic_DNA"/>
</dbReference>
<evidence type="ECO:0000313" key="6">
    <source>
        <dbReference type="Proteomes" id="UP000663882"/>
    </source>
</evidence>
<dbReference type="GO" id="GO:0016491">
    <property type="term" value="F:oxidoreductase activity"/>
    <property type="evidence" value="ECO:0007669"/>
    <property type="project" value="UniProtKB-KW"/>
</dbReference>
<dbReference type="PANTHER" id="PTHR43110:SF1">
    <property type="entry name" value="THIOL PEROXIDASE"/>
    <property type="match status" value="1"/>
</dbReference>
<dbReference type="InterPro" id="IPR036249">
    <property type="entry name" value="Thioredoxin-like_sf"/>
</dbReference>
<dbReference type="Pfam" id="PF00578">
    <property type="entry name" value="AhpC-TSA"/>
    <property type="match status" value="1"/>
</dbReference>
<reference evidence="5" key="1">
    <citation type="submission" date="2021-02" db="EMBL/GenBank/DDBJ databases">
        <authorList>
            <person name="Nowell W R."/>
        </authorList>
    </citation>
    <scope>NUCLEOTIDE SEQUENCE</scope>
</reference>
<evidence type="ECO:0000256" key="1">
    <source>
        <dbReference type="ARBA" id="ARBA00023002"/>
    </source>
</evidence>
<dbReference type="Proteomes" id="UP000663882">
    <property type="component" value="Unassembled WGS sequence"/>
</dbReference>
<proteinExistence type="predicted"/>
<dbReference type="InterPro" id="IPR050455">
    <property type="entry name" value="Tpx_Peroxidase_subfamily"/>
</dbReference>
<dbReference type="PROSITE" id="PS51352">
    <property type="entry name" value="THIOREDOXIN_2"/>
    <property type="match status" value="1"/>
</dbReference>
<keyword evidence="1" id="KW-0560">Oxidoreductase</keyword>
<dbReference type="OrthoDB" id="185659at2759"/>
<dbReference type="Gene3D" id="3.40.30.10">
    <property type="entry name" value="Glutaredoxin"/>
    <property type="match status" value="1"/>
</dbReference>
<evidence type="ECO:0000259" key="4">
    <source>
        <dbReference type="PROSITE" id="PS51352"/>
    </source>
</evidence>
<dbReference type="InterPro" id="IPR000866">
    <property type="entry name" value="AhpC/TSA"/>
</dbReference>
<evidence type="ECO:0000256" key="3">
    <source>
        <dbReference type="PIRSR" id="PIRSR000239-1"/>
    </source>
</evidence>
<protein>
    <recommendedName>
        <fullName evidence="4">Thioredoxin domain-containing protein</fullName>
    </recommendedName>
</protein>
<evidence type="ECO:0000313" key="5">
    <source>
        <dbReference type="EMBL" id="CAF1308116.1"/>
    </source>
</evidence>
<feature type="active site" description="Cysteine sulfenic acid (-SOH) intermediate; for peroxidase activity" evidence="3">
    <location>
        <position position="46"/>
    </location>
</feature>
<dbReference type="InterPro" id="IPR024706">
    <property type="entry name" value="Peroxiredoxin_AhpC-typ"/>
</dbReference>